<dbReference type="Pfam" id="PF00240">
    <property type="entry name" value="ubiquitin"/>
    <property type="match status" value="1"/>
</dbReference>
<feature type="transmembrane region" description="Helical" evidence="2">
    <location>
        <begin position="341"/>
        <end position="359"/>
    </location>
</feature>
<proteinExistence type="predicted"/>
<gene>
    <name evidence="4" type="ORF">DPMN_074208</name>
</gene>
<dbReference type="SUPFAM" id="SSF54236">
    <property type="entry name" value="Ubiquitin-like"/>
    <property type="match status" value="1"/>
</dbReference>
<dbReference type="EMBL" id="JAIWYP010000015">
    <property type="protein sequence ID" value="KAH3699252.1"/>
    <property type="molecule type" value="Genomic_DNA"/>
</dbReference>
<feature type="region of interest" description="Disordered" evidence="1">
    <location>
        <begin position="163"/>
        <end position="192"/>
    </location>
</feature>
<dbReference type="GO" id="GO:0036503">
    <property type="term" value="P:ERAD pathway"/>
    <property type="evidence" value="ECO:0007669"/>
    <property type="project" value="InterPro"/>
</dbReference>
<reference evidence="4" key="2">
    <citation type="submission" date="2020-11" db="EMBL/GenBank/DDBJ databases">
        <authorList>
            <person name="McCartney M.A."/>
            <person name="Auch B."/>
            <person name="Kono T."/>
            <person name="Mallez S."/>
            <person name="Becker A."/>
            <person name="Gohl D.M."/>
            <person name="Silverstein K.A.T."/>
            <person name="Koren S."/>
            <person name="Bechman K.B."/>
            <person name="Herman A."/>
            <person name="Abrahante J.E."/>
            <person name="Garbe J."/>
        </authorList>
    </citation>
    <scope>NUCLEOTIDE SEQUENCE</scope>
    <source>
        <strain evidence="4">Duluth1</strain>
        <tissue evidence="4">Whole animal</tissue>
    </source>
</reference>
<evidence type="ECO:0000256" key="2">
    <source>
        <dbReference type="SAM" id="Phobius"/>
    </source>
</evidence>
<evidence type="ECO:0000259" key="3">
    <source>
        <dbReference type="PROSITE" id="PS50053"/>
    </source>
</evidence>
<keyword evidence="5" id="KW-1185">Reference proteome</keyword>
<dbReference type="InterPro" id="IPR029071">
    <property type="entry name" value="Ubiquitin-like_domsf"/>
</dbReference>
<feature type="transmembrane region" description="Helical" evidence="2">
    <location>
        <begin position="12"/>
        <end position="30"/>
    </location>
</feature>
<dbReference type="SMART" id="SM00213">
    <property type="entry name" value="UBQ"/>
    <property type="match status" value="1"/>
</dbReference>
<dbReference type="OrthoDB" id="161999at2759"/>
<feature type="compositionally biased region" description="Polar residues" evidence="1">
    <location>
        <begin position="216"/>
        <end position="240"/>
    </location>
</feature>
<dbReference type="PANTHER" id="PTHR14557">
    <property type="entry name" value="PROTEIN C7ORF21"/>
    <property type="match status" value="1"/>
</dbReference>
<accession>A0A9D3YEW6</accession>
<reference evidence="4" key="1">
    <citation type="journal article" date="2019" name="bioRxiv">
        <title>The Genome of the Zebra Mussel, Dreissena polymorpha: A Resource for Invasive Species Research.</title>
        <authorList>
            <person name="McCartney M.A."/>
            <person name="Auch B."/>
            <person name="Kono T."/>
            <person name="Mallez S."/>
            <person name="Zhang Y."/>
            <person name="Obille A."/>
            <person name="Becker A."/>
            <person name="Abrahante J.E."/>
            <person name="Garbe J."/>
            <person name="Badalamenti J.P."/>
            <person name="Herman A."/>
            <person name="Mangelson H."/>
            <person name="Liachko I."/>
            <person name="Sullivan S."/>
            <person name="Sone E.D."/>
            <person name="Koren S."/>
            <person name="Silverstein K.A.T."/>
            <person name="Beckman K.B."/>
            <person name="Gohl D.M."/>
        </authorList>
    </citation>
    <scope>NUCLEOTIDE SEQUENCE</scope>
    <source>
        <strain evidence="4">Duluth1</strain>
        <tissue evidence="4">Whole animal</tissue>
    </source>
</reference>
<evidence type="ECO:0000313" key="5">
    <source>
        <dbReference type="Proteomes" id="UP000828390"/>
    </source>
</evidence>
<keyword evidence="2" id="KW-0472">Membrane</keyword>
<dbReference type="Gene3D" id="3.10.20.90">
    <property type="entry name" value="Phosphatidylinositol 3-kinase Catalytic Subunit, Chain A, domain 1"/>
    <property type="match status" value="1"/>
</dbReference>
<dbReference type="AlphaFoldDB" id="A0A9D3YEW6"/>
<organism evidence="4 5">
    <name type="scientific">Dreissena polymorpha</name>
    <name type="common">Zebra mussel</name>
    <name type="synonym">Mytilus polymorpha</name>
    <dbReference type="NCBI Taxonomy" id="45954"/>
    <lineage>
        <taxon>Eukaryota</taxon>
        <taxon>Metazoa</taxon>
        <taxon>Spiralia</taxon>
        <taxon>Lophotrochozoa</taxon>
        <taxon>Mollusca</taxon>
        <taxon>Bivalvia</taxon>
        <taxon>Autobranchia</taxon>
        <taxon>Heteroconchia</taxon>
        <taxon>Euheterodonta</taxon>
        <taxon>Imparidentia</taxon>
        <taxon>Neoheterodontei</taxon>
        <taxon>Myida</taxon>
        <taxon>Dreissenoidea</taxon>
        <taxon>Dreissenidae</taxon>
        <taxon>Dreissena</taxon>
    </lineage>
</organism>
<evidence type="ECO:0000313" key="4">
    <source>
        <dbReference type="EMBL" id="KAH3699252.1"/>
    </source>
</evidence>
<name>A0A9D3YEW6_DREPO</name>
<feature type="domain" description="Ubiquitin-like" evidence="3">
    <location>
        <begin position="250"/>
        <end position="326"/>
    </location>
</feature>
<dbReference type="PROSITE" id="PS50053">
    <property type="entry name" value="UBIQUITIN_2"/>
    <property type="match status" value="1"/>
</dbReference>
<protein>
    <recommendedName>
        <fullName evidence="3">Ubiquitin-like domain-containing protein</fullName>
    </recommendedName>
</protein>
<dbReference type="Proteomes" id="UP000828390">
    <property type="component" value="Unassembled WGS sequence"/>
</dbReference>
<feature type="region of interest" description="Disordered" evidence="1">
    <location>
        <begin position="216"/>
        <end position="244"/>
    </location>
</feature>
<keyword evidence="2" id="KW-0812">Transmembrane</keyword>
<feature type="transmembrane region" description="Helical" evidence="2">
    <location>
        <begin position="365"/>
        <end position="386"/>
    </location>
</feature>
<dbReference type="InterPro" id="IPR040352">
    <property type="entry name" value="TMUB1/2"/>
</dbReference>
<dbReference type="InterPro" id="IPR000626">
    <property type="entry name" value="Ubiquitin-like_dom"/>
</dbReference>
<sequence>MSWIEGVGDEVTIAFIITLIIGIILVAWISTGIREIPFIRVIIVQLRRQHARINQDLPSPSQPGTVPEEASGSSDAGNLQPEVTAAFNAATTPESSSDDDGTSVDGAVARGSLDSSEETCRDLSDAGISNVEQSESEGALSNLSADELRQRRLDFLSGKSVQTASNNEVLPSNESVESSTQHFSPPAGTSDNLTASVAKKSLTQLASNLLSQPIETLQNDGNTDQQNVCSESGNLDQSEQSDADRLPGEIRVRIKFLNDTQRLVTAQHTETIGNFRRRHFAAELEELKLVRFIFNGRDLRDDSSTLESCSINDNSVVHCLVTQQRRNEDQNTHVEEHGLDIGLFMFPIFGLLLASIWYLRFSYRQLFNVTSTLTLAGISFLFLLALSSRVRPVRNGHEHID</sequence>
<keyword evidence="2" id="KW-1133">Transmembrane helix</keyword>
<dbReference type="CDD" id="cd17057">
    <property type="entry name" value="Ubl_TMUB1_like"/>
    <property type="match status" value="1"/>
</dbReference>
<comment type="caution">
    <text evidence="4">The sequence shown here is derived from an EMBL/GenBank/DDBJ whole genome shotgun (WGS) entry which is preliminary data.</text>
</comment>
<dbReference type="PANTHER" id="PTHR14557:SF5">
    <property type="entry name" value="UBIQUITIN-LIKE DOMAIN-CONTAINING PROTEIN"/>
    <property type="match status" value="1"/>
</dbReference>
<evidence type="ECO:0000256" key="1">
    <source>
        <dbReference type="SAM" id="MobiDB-lite"/>
    </source>
</evidence>
<feature type="region of interest" description="Disordered" evidence="1">
    <location>
        <begin position="54"/>
        <end position="123"/>
    </location>
</feature>